<gene>
    <name evidence="2" type="ORF">M407DRAFT_103725</name>
</gene>
<evidence type="ECO:0008006" key="4">
    <source>
        <dbReference type="Google" id="ProtNLM"/>
    </source>
</evidence>
<organism evidence="2 3">
    <name type="scientific">Tulasnella calospora MUT 4182</name>
    <dbReference type="NCBI Taxonomy" id="1051891"/>
    <lineage>
        <taxon>Eukaryota</taxon>
        <taxon>Fungi</taxon>
        <taxon>Dikarya</taxon>
        <taxon>Basidiomycota</taxon>
        <taxon>Agaricomycotina</taxon>
        <taxon>Agaricomycetes</taxon>
        <taxon>Cantharellales</taxon>
        <taxon>Tulasnellaceae</taxon>
        <taxon>Tulasnella</taxon>
    </lineage>
</organism>
<feature type="compositionally biased region" description="Basic and acidic residues" evidence="1">
    <location>
        <begin position="36"/>
        <end position="54"/>
    </location>
</feature>
<reference evidence="3" key="2">
    <citation type="submission" date="2015-01" db="EMBL/GenBank/DDBJ databases">
        <title>Evolutionary Origins and Diversification of the Mycorrhizal Mutualists.</title>
        <authorList>
            <consortium name="DOE Joint Genome Institute"/>
            <consortium name="Mycorrhizal Genomics Consortium"/>
            <person name="Kohler A."/>
            <person name="Kuo A."/>
            <person name="Nagy L.G."/>
            <person name="Floudas D."/>
            <person name="Copeland A."/>
            <person name="Barry K.W."/>
            <person name="Cichocki N."/>
            <person name="Veneault-Fourrey C."/>
            <person name="LaButti K."/>
            <person name="Lindquist E.A."/>
            <person name="Lipzen A."/>
            <person name="Lundell T."/>
            <person name="Morin E."/>
            <person name="Murat C."/>
            <person name="Riley R."/>
            <person name="Ohm R."/>
            <person name="Sun H."/>
            <person name="Tunlid A."/>
            <person name="Henrissat B."/>
            <person name="Grigoriev I.V."/>
            <person name="Hibbett D.S."/>
            <person name="Martin F."/>
        </authorList>
    </citation>
    <scope>NUCLEOTIDE SEQUENCE [LARGE SCALE GENOMIC DNA]</scope>
    <source>
        <strain evidence="3">MUT 4182</strain>
    </source>
</reference>
<protein>
    <recommendedName>
        <fullName evidence="4">DUF833-domain-containing protein</fullName>
    </recommendedName>
</protein>
<sequence>MCIGLYTLSHPDYALILCSNRDEFLDRPTERAKWHTFEPIHDSEASKDPGREEVAVPPEELPEEERGKVLSGRDRSAGGTWLGITREGKVGLLTNITEPRAVYWTTRGELASNWLLSDVSLDAFTFNLTSQHHWKSYAGFNLLLLEPKWTPSRTKEASSALLSYSGEYATNSGGGGIITARLLHEDEVTFVGGITNGIESLDGTEWPKLVEGTGKLREALAGLDKDASPEQIIERLSDILSLHAAEPITQRSDLRNTIRVEPFMLPNTAASGKTKMYGTRLHTFLLVKRTGDVTFVERDAWVEGEEEGEVRLGSKEDDRVTRFVINRPSSPAATE</sequence>
<proteinExistence type="predicted"/>
<dbReference type="InterPro" id="IPR008551">
    <property type="entry name" value="TANGO2"/>
</dbReference>
<dbReference type="GO" id="GO:0009306">
    <property type="term" value="P:protein secretion"/>
    <property type="evidence" value="ECO:0007669"/>
    <property type="project" value="TreeGrafter"/>
</dbReference>
<dbReference type="GO" id="GO:0005794">
    <property type="term" value="C:Golgi apparatus"/>
    <property type="evidence" value="ECO:0007669"/>
    <property type="project" value="TreeGrafter"/>
</dbReference>
<dbReference type="PANTHER" id="PTHR17985">
    <property type="entry name" value="SER/THR-RICH PROTEIN T10 IN DGCR REGION"/>
    <property type="match status" value="1"/>
</dbReference>
<dbReference type="PANTHER" id="PTHR17985:SF8">
    <property type="entry name" value="TRANSPORT AND GOLGI ORGANIZATION PROTEIN 2 HOMOLOG"/>
    <property type="match status" value="1"/>
</dbReference>
<dbReference type="GO" id="GO:0007030">
    <property type="term" value="P:Golgi organization"/>
    <property type="evidence" value="ECO:0007669"/>
    <property type="project" value="TreeGrafter"/>
</dbReference>
<dbReference type="EMBL" id="KN823068">
    <property type="protein sequence ID" value="KIO24101.1"/>
    <property type="molecule type" value="Genomic_DNA"/>
</dbReference>
<feature type="region of interest" description="Disordered" evidence="1">
    <location>
        <begin position="36"/>
        <end position="74"/>
    </location>
</feature>
<feature type="compositionally biased region" description="Basic and acidic residues" evidence="1">
    <location>
        <begin position="64"/>
        <end position="74"/>
    </location>
</feature>
<evidence type="ECO:0000313" key="3">
    <source>
        <dbReference type="Proteomes" id="UP000054248"/>
    </source>
</evidence>
<dbReference type="OrthoDB" id="191601at2759"/>
<keyword evidence="3" id="KW-1185">Reference proteome</keyword>
<evidence type="ECO:0000313" key="2">
    <source>
        <dbReference type="EMBL" id="KIO24101.1"/>
    </source>
</evidence>
<name>A0A0C3QE67_9AGAM</name>
<dbReference type="Proteomes" id="UP000054248">
    <property type="component" value="Unassembled WGS sequence"/>
</dbReference>
<dbReference type="Pfam" id="PF05742">
    <property type="entry name" value="TANGO2"/>
    <property type="match status" value="2"/>
</dbReference>
<evidence type="ECO:0000256" key="1">
    <source>
        <dbReference type="SAM" id="MobiDB-lite"/>
    </source>
</evidence>
<reference evidence="2 3" key="1">
    <citation type="submission" date="2014-04" db="EMBL/GenBank/DDBJ databases">
        <authorList>
            <consortium name="DOE Joint Genome Institute"/>
            <person name="Kuo A."/>
            <person name="Girlanda M."/>
            <person name="Perotto S."/>
            <person name="Kohler A."/>
            <person name="Nagy L.G."/>
            <person name="Floudas D."/>
            <person name="Copeland A."/>
            <person name="Barry K.W."/>
            <person name="Cichocki N."/>
            <person name="Veneault-Fourrey C."/>
            <person name="LaButti K."/>
            <person name="Lindquist E.A."/>
            <person name="Lipzen A."/>
            <person name="Lundell T."/>
            <person name="Morin E."/>
            <person name="Murat C."/>
            <person name="Sun H."/>
            <person name="Tunlid A."/>
            <person name="Henrissat B."/>
            <person name="Grigoriev I.V."/>
            <person name="Hibbett D.S."/>
            <person name="Martin F."/>
            <person name="Nordberg H.P."/>
            <person name="Cantor M.N."/>
            <person name="Hua S.X."/>
        </authorList>
    </citation>
    <scope>NUCLEOTIDE SEQUENCE [LARGE SCALE GENOMIC DNA]</scope>
    <source>
        <strain evidence="2 3">MUT 4182</strain>
    </source>
</reference>
<dbReference type="AlphaFoldDB" id="A0A0C3QE67"/>
<accession>A0A0C3QE67</accession>
<dbReference type="HOGENOM" id="CLU_047037_0_1_1"/>